<evidence type="ECO:0000256" key="2">
    <source>
        <dbReference type="SAM" id="MobiDB-lite"/>
    </source>
</evidence>
<dbReference type="GO" id="GO:0015074">
    <property type="term" value="P:DNA integration"/>
    <property type="evidence" value="ECO:0007669"/>
    <property type="project" value="InterPro"/>
</dbReference>
<dbReference type="EMBL" id="JAMOIL010000041">
    <property type="protein sequence ID" value="MCM0622631.1"/>
    <property type="molecule type" value="Genomic_DNA"/>
</dbReference>
<reference evidence="4" key="1">
    <citation type="submission" date="2022-05" db="EMBL/GenBank/DDBJ databases">
        <authorList>
            <person name="Tuo L."/>
        </authorList>
    </citation>
    <scope>NUCLEOTIDE SEQUENCE</scope>
    <source>
        <strain evidence="4">BSK12Z-4</strain>
    </source>
</reference>
<keyword evidence="1" id="KW-0233">DNA recombination</keyword>
<accession>A0A9X2DB04</accession>
<dbReference type="PROSITE" id="PS51898">
    <property type="entry name" value="TYR_RECOMBINASE"/>
    <property type="match status" value="1"/>
</dbReference>
<comment type="caution">
    <text evidence="4">The sequence shown here is derived from an EMBL/GenBank/DDBJ whole genome shotgun (WGS) entry which is preliminary data.</text>
</comment>
<dbReference type="PANTHER" id="PTHR30349:SF64">
    <property type="entry name" value="PROPHAGE INTEGRASE INTD-RELATED"/>
    <property type="match status" value="1"/>
</dbReference>
<proteinExistence type="predicted"/>
<dbReference type="AlphaFoldDB" id="A0A9X2DB04"/>
<dbReference type="InterPro" id="IPR050090">
    <property type="entry name" value="Tyrosine_recombinase_XerCD"/>
</dbReference>
<name>A0A9X2DB04_9ACTN</name>
<evidence type="ECO:0000313" key="4">
    <source>
        <dbReference type="EMBL" id="MCM0622631.1"/>
    </source>
</evidence>
<dbReference type="Proteomes" id="UP001139485">
    <property type="component" value="Unassembled WGS sequence"/>
</dbReference>
<dbReference type="InterPro" id="IPR011010">
    <property type="entry name" value="DNA_brk_join_enz"/>
</dbReference>
<dbReference type="RefSeq" id="WP_250828813.1">
    <property type="nucleotide sequence ID" value="NZ_JAMOIL010000041.1"/>
</dbReference>
<gene>
    <name evidence="4" type="ORF">M8330_20280</name>
</gene>
<feature type="region of interest" description="Disordered" evidence="2">
    <location>
        <begin position="298"/>
        <end position="319"/>
    </location>
</feature>
<organism evidence="4 5">
    <name type="scientific">Nocardioides bruguierae</name>
    <dbReference type="NCBI Taxonomy" id="2945102"/>
    <lineage>
        <taxon>Bacteria</taxon>
        <taxon>Bacillati</taxon>
        <taxon>Actinomycetota</taxon>
        <taxon>Actinomycetes</taxon>
        <taxon>Propionibacteriales</taxon>
        <taxon>Nocardioidaceae</taxon>
        <taxon>Nocardioides</taxon>
    </lineage>
</organism>
<evidence type="ECO:0000256" key="1">
    <source>
        <dbReference type="ARBA" id="ARBA00023172"/>
    </source>
</evidence>
<dbReference type="PANTHER" id="PTHR30349">
    <property type="entry name" value="PHAGE INTEGRASE-RELATED"/>
    <property type="match status" value="1"/>
</dbReference>
<dbReference type="Gene3D" id="1.10.443.10">
    <property type="entry name" value="Intergrase catalytic core"/>
    <property type="match status" value="1"/>
</dbReference>
<protein>
    <submittedName>
        <fullName evidence="4">Tyrosine-type recombinase/integrase</fullName>
    </submittedName>
</protein>
<dbReference type="InterPro" id="IPR002104">
    <property type="entry name" value="Integrase_catalytic"/>
</dbReference>
<dbReference type="SUPFAM" id="SSF56349">
    <property type="entry name" value="DNA breaking-rejoining enzymes"/>
    <property type="match status" value="1"/>
</dbReference>
<dbReference type="GO" id="GO:0003677">
    <property type="term" value="F:DNA binding"/>
    <property type="evidence" value="ECO:0007669"/>
    <property type="project" value="InterPro"/>
</dbReference>
<dbReference type="InterPro" id="IPR013762">
    <property type="entry name" value="Integrase-like_cat_sf"/>
</dbReference>
<sequence length="465" mass="50951">MSLSVRVWTVEKRTVASGTRDRVRWQVAGKRFTRQFATARLADTFRAGLQTASRDGFPFSTASGLPASMAPTPRSSMTWMDLVALYVDARWAGFSPRHRKGVAEALTRITTALFEFESIHITEAAELRRVLTYEFFSAQRAPEAATPLAQAIRARSPLARRLGEPAALQHVLAALGTTLDGQQAANATFIRKRATLSHVLAYAVERDVLDRNPLPDIQQPRRMSTGQVDRRTVVNPAQAQALLAAVNTRHPWLTALFGSMYYAGLRPAEARTLRQSDLTLPNQGWGMALLSRTVQVPGSAWTDDGQSREQRGLKHRPAKATRRVPLHPALVQLLKSHIAAYPLGTSGELFAARTGKAGAPLSPPFHSLVSESTLTYAWRHARAEALTPAEVETPLARRPYDLRHACLSTWLNSGVPAAQVAEWAGHSTRVLLDVYANCLDGQASHHLARIEASMTIADAVPPGHE</sequence>
<keyword evidence="5" id="KW-1185">Reference proteome</keyword>
<evidence type="ECO:0000259" key="3">
    <source>
        <dbReference type="PROSITE" id="PS51898"/>
    </source>
</evidence>
<dbReference type="Pfam" id="PF00589">
    <property type="entry name" value="Phage_integrase"/>
    <property type="match status" value="1"/>
</dbReference>
<dbReference type="GO" id="GO:0006310">
    <property type="term" value="P:DNA recombination"/>
    <property type="evidence" value="ECO:0007669"/>
    <property type="project" value="UniProtKB-KW"/>
</dbReference>
<evidence type="ECO:0000313" key="5">
    <source>
        <dbReference type="Proteomes" id="UP001139485"/>
    </source>
</evidence>
<feature type="domain" description="Tyr recombinase" evidence="3">
    <location>
        <begin position="229"/>
        <end position="452"/>
    </location>
</feature>